<evidence type="ECO:0000313" key="7">
    <source>
        <dbReference type="Proteomes" id="UP000027361"/>
    </source>
</evidence>
<evidence type="ECO:0000256" key="4">
    <source>
        <dbReference type="SAM" id="MobiDB-lite"/>
    </source>
</evidence>
<evidence type="ECO:0000256" key="3">
    <source>
        <dbReference type="ARBA" id="ARBA00023242"/>
    </source>
</evidence>
<accession>A0A066WEZ9</accession>
<dbReference type="GeneID" id="25263827"/>
<dbReference type="GO" id="GO:0036228">
    <property type="term" value="P:protein localization to nuclear inner membrane"/>
    <property type="evidence" value="ECO:0007669"/>
    <property type="project" value="TreeGrafter"/>
</dbReference>
<dbReference type="EMBL" id="JMSN01000011">
    <property type="protein sequence ID" value="KDN52326.1"/>
    <property type="molecule type" value="Genomic_DNA"/>
</dbReference>
<name>A0A066WEZ9_TILAU</name>
<evidence type="ECO:0000256" key="1">
    <source>
        <dbReference type="ARBA" id="ARBA00004123"/>
    </source>
</evidence>
<feature type="compositionally biased region" description="Gly residues" evidence="4">
    <location>
        <begin position="121"/>
        <end position="132"/>
    </location>
</feature>
<dbReference type="Pfam" id="PF13874">
    <property type="entry name" value="Nup54"/>
    <property type="match status" value="1"/>
</dbReference>
<dbReference type="FunCoup" id="A0A066WEZ9">
    <property type="interactions" value="51"/>
</dbReference>
<dbReference type="OMA" id="NVMKRDT"/>
<feature type="compositionally biased region" description="Polar residues" evidence="4">
    <location>
        <begin position="154"/>
        <end position="180"/>
    </location>
</feature>
<dbReference type="PANTHER" id="PTHR13000:SF0">
    <property type="entry name" value="NUCLEOPORIN P54"/>
    <property type="match status" value="1"/>
</dbReference>
<organism evidence="6 7">
    <name type="scientific">Tilletiaria anomala (strain ATCC 24038 / CBS 436.72 / UBC 951)</name>
    <dbReference type="NCBI Taxonomy" id="1037660"/>
    <lineage>
        <taxon>Eukaryota</taxon>
        <taxon>Fungi</taxon>
        <taxon>Dikarya</taxon>
        <taxon>Basidiomycota</taxon>
        <taxon>Ustilaginomycotina</taxon>
        <taxon>Exobasidiomycetes</taxon>
        <taxon>Georgefischeriales</taxon>
        <taxon>Tilletiariaceae</taxon>
        <taxon>Tilletiaria</taxon>
    </lineage>
</organism>
<dbReference type="OrthoDB" id="6162375at2759"/>
<sequence>MAFSFGQPAASSSAPNTAGGTTGAGTFSFGQPATTTASAANATPATGAQAVTQSGGGGAFSFGKPAVTSAAPSAVGTSTFSFGAPAAQQQQQQAQPGQQQQQPSQQPATTGGSLFSFGGSQPAGGTLGGGLLGQPQPQQNQASQPPASGGLFGSSKTSAAPTTGSLFGQTSTNSAGTSLFGQNQQLQQSGALQPQQLQQPQQQTVQTQQAGLGASTSSAAVDPRKLGQPLNAQLEAVYKAWDTSDIASCKFRHYFYNNVGEQAIESLAGNPYAGRRPDAVGREHDALWNAAVSQNSDPKRLLPVLAVGFGDVKKRHQAQQGEATRQLQHLSVCSERLKALERKHSLSNAVRHSAAAAKQTDIHHRLMALVRKCHLLIPSLRGTSIEPEEEKLRAQLEALEAEIEGTGYDSEGAGTAAYSILSRPVGATRIRASINELWAQIGALRAKRDAIVRATSGSAAPGAVEWAVVDQETLDQVVKILGQQQKGLNHLSDTLTSDSSALDTIFQGLQGVKLVGVKGTLGARPQESL</sequence>
<dbReference type="InterPro" id="IPR025712">
    <property type="entry name" value="Nup54_alpha-helical_dom"/>
</dbReference>
<dbReference type="AlphaFoldDB" id="A0A066WEZ9"/>
<gene>
    <name evidence="6" type="ORF">K437DRAFT_254309</name>
</gene>
<dbReference type="Proteomes" id="UP000027361">
    <property type="component" value="Unassembled WGS sequence"/>
</dbReference>
<dbReference type="RefSeq" id="XP_013245181.1">
    <property type="nucleotide sequence ID" value="XM_013389727.1"/>
</dbReference>
<evidence type="ECO:0000256" key="2">
    <source>
        <dbReference type="ARBA" id="ARBA00022448"/>
    </source>
</evidence>
<comment type="caution">
    <text evidence="6">The sequence shown here is derived from an EMBL/GenBank/DDBJ whole genome shotgun (WGS) entry which is preliminary data.</text>
</comment>
<feature type="compositionally biased region" description="Low complexity" evidence="4">
    <location>
        <begin position="8"/>
        <end position="50"/>
    </location>
</feature>
<dbReference type="InParanoid" id="A0A066WEZ9"/>
<keyword evidence="2" id="KW-0813">Transport</keyword>
<protein>
    <recommendedName>
        <fullName evidence="5">Nucleoporin Nup54 alpha-helical domain-containing protein</fullName>
    </recommendedName>
</protein>
<feature type="domain" description="Nucleoporin Nup54 alpha-helical" evidence="5">
    <location>
        <begin position="283"/>
        <end position="440"/>
    </location>
</feature>
<feature type="region of interest" description="Disordered" evidence="4">
    <location>
        <begin position="1"/>
        <end position="71"/>
    </location>
</feature>
<keyword evidence="3" id="KW-0539">Nucleus</keyword>
<feature type="region of interest" description="Disordered" evidence="4">
    <location>
        <begin position="84"/>
        <end position="224"/>
    </location>
</feature>
<dbReference type="HOGENOM" id="CLU_023804_2_0_1"/>
<comment type="subcellular location">
    <subcellularLocation>
        <location evidence="1">Nucleus</location>
    </subcellularLocation>
</comment>
<dbReference type="GO" id="GO:0017056">
    <property type="term" value="F:structural constituent of nuclear pore"/>
    <property type="evidence" value="ECO:0007669"/>
    <property type="project" value="TreeGrafter"/>
</dbReference>
<dbReference type="PANTHER" id="PTHR13000">
    <property type="entry name" value="NUCLEOPORIN P54"/>
    <property type="match status" value="1"/>
</dbReference>
<reference evidence="6 7" key="1">
    <citation type="submission" date="2014-05" db="EMBL/GenBank/DDBJ databases">
        <title>Draft genome sequence of a rare smut relative, Tilletiaria anomala UBC 951.</title>
        <authorList>
            <consortium name="DOE Joint Genome Institute"/>
            <person name="Toome M."/>
            <person name="Kuo A."/>
            <person name="Henrissat B."/>
            <person name="Lipzen A."/>
            <person name="Tritt A."/>
            <person name="Yoshinaga Y."/>
            <person name="Zane M."/>
            <person name="Barry K."/>
            <person name="Grigoriev I.V."/>
            <person name="Spatafora J.W."/>
            <person name="Aimea M.C."/>
        </authorList>
    </citation>
    <scope>NUCLEOTIDE SEQUENCE [LARGE SCALE GENOMIC DNA]</scope>
    <source>
        <strain evidence="6 7">UBC 951</strain>
    </source>
</reference>
<evidence type="ECO:0000313" key="6">
    <source>
        <dbReference type="EMBL" id="KDN52326.1"/>
    </source>
</evidence>
<dbReference type="InterPro" id="IPR024864">
    <property type="entry name" value="Nup54/Nup57/Nup44"/>
</dbReference>
<feature type="compositionally biased region" description="Low complexity" evidence="4">
    <location>
        <begin position="181"/>
        <end position="213"/>
    </location>
</feature>
<evidence type="ECO:0000259" key="5">
    <source>
        <dbReference type="Pfam" id="PF13874"/>
    </source>
</evidence>
<dbReference type="STRING" id="1037660.A0A066WEZ9"/>
<dbReference type="GO" id="GO:0044613">
    <property type="term" value="C:nuclear pore central transport channel"/>
    <property type="evidence" value="ECO:0007669"/>
    <property type="project" value="TreeGrafter"/>
</dbReference>
<feature type="compositionally biased region" description="Low complexity" evidence="4">
    <location>
        <begin position="84"/>
        <end position="120"/>
    </location>
</feature>
<proteinExistence type="predicted"/>
<keyword evidence="7" id="KW-1185">Reference proteome</keyword>
<feature type="compositionally biased region" description="Low complexity" evidence="4">
    <location>
        <begin position="133"/>
        <end position="149"/>
    </location>
</feature>
<dbReference type="GO" id="GO:0006607">
    <property type="term" value="P:NLS-bearing protein import into nucleus"/>
    <property type="evidence" value="ECO:0007669"/>
    <property type="project" value="TreeGrafter"/>
</dbReference>
<dbReference type="GO" id="GO:0006999">
    <property type="term" value="P:nuclear pore organization"/>
    <property type="evidence" value="ECO:0007669"/>
    <property type="project" value="TreeGrafter"/>
</dbReference>